<dbReference type="AlphaFoldDB" id="A0A511QJV3"/>
<organism evidence="2 3">
    <name type="scientific">Vibrio sagamiensis NBRC 104589</name>
    <dbReference type="NCBI Taxonomy" id="1219064"/>
    <lineage>
        <taxon>Bacteria</taxon>
        <taxon>Pseudomonadati</taxon>
        <taxon>Pseudomonadota</taxon>
        <taxon>Gammaproteobacteria</taxon>
        <taxon>Vibrionales</taxon>
        <taxon>Vibrionaceae</taxon>
        <taxon>Vibrio</taxon>
    </lineage>
</organism>
<proteinExistence type="predicted"/>
<keyword evidence="1" id="KW-0472">Membrane</keyword>
<name>A0A511QJV3_9VIBR</name>
<keyword evidence="1" id="KW-1133">Transmembrane helix</keyword>
<accession>A0A511QJV3</accession>
<dbReference type="EMBL" id="BJXJ01000073">
    <property type="protein sequence ID" value="GEM77615.1"/>
    <property type="molecule type" value="Genomic_DNA"/>
</dbReference>
<feature type="transmembrane region" description="Helical" evidence="1">
    <location>
        <begin position="12"/>
        <end position="31"/>
    </location>
</feature>
<keyword evidence="3" id="KW-1185">Reference proteome</keyword>
<dbReference type="Proteomes" id="UP000321922">
    <property type="component" value="Unassembled WGS sequence"/>
</dbReference>
<keyword evidence="1" id="KW-0812">Transmembrane</keyword>
<gene>
    <name evidence="2" type="ORF">VSA01S_37270</name>
</gene>
<evidence type="ECO:0000313" key="3">
    <source>
        <dbReference type="Proteomes" id="UP000321922"/>
    </source>
</evidence>
<reference evidence="2 3" key="1">
    <citation type="submission" date="2019-07" db="EMBL/GenBank/DDBJ databases">
        <title>Whole genome shotgun sequence of Vibrio sagamiensis NBRC 104589.</title>
        <authorList>
            <person name="Hosoyama A."/>
            <person name="Uohara A."/>
            <person name="Ohji S."/>
            <person name="Ichikawa N."/>
        </authorList>
    </citation>
    <scope>NUCLEOTIDE SEQUENCE [LARGE SCALE GENOMIC DNA]</scope>
    <source>
        <strain evidence="2 3">NBRC 104589</strain>
    </source>
</reference>
<evidence type="ECO:0000313" key="2">
    <source>
        <dbReference type="EMBL" id="GEM77615.1"/>
    </source>
</evidence>
<protein>
    <submittedName>
        <fullName evidence="2">Uncharacterized protein</fullName>
    </submittedName>
</protein>
<evidence type="ECO:0000256" key="1">
    <source>
        <dbReference type="SAM" id="Phobius"/>
    </source>
</evidence>
<sequence length="155" mass="17335">MAQRGFLSAELGQYLLLISLLSLLVVPLARYGNQLLSAWHIERAVHRLIDKSQQHYAKSVLMSRCLTQTRLSMQVLGEVAQQNGVTYDVSYLQSGVPRTPPSAIVVSVTLDQSMKGLINRFQADVIQGATLQFYAPLRFTLPDFQQLNIETGCIR</sequence>
<comment type="caution">
    <text evidence="2">The sequence shown here is derived from an EMBL/GenBank/DDBJ whole genome shotgun (WGS) entry which is preliminary data.</text>
</comment>